<dbReference type="Pfam" id="PF13646">
    <property type="entry name" value="HEAT_2"/>
    <property type="match status" value="1"/>
</dbReference>
<dbReference type="SUPFAM" id="SSF48371">
    <property type="entry name" value="ARM repeat"/>
    <property type="match status" value="1"/>
</dbReference>
<dbReference type="AlphaFoldDB" id="A0A4Y3KRY5"/>
<comment type="caution">
    <text evidence="1">The sequence shown here is derived from an EMBL/GenBank/DDBJ whole genome shotgun (WGS) entry which is preliminary data.</text>
</comment>
<organism evidence="1 2">
    <name type="scientific">Cellulomonas cellasea</name>
    <dbReference type="NCBI Taxonomy" id="43670"/>
    <lineage>
        <taxon>Bacteria</taxon>
        <taxon>Bacillati</taxon>
        <taxon>Actinomycetota</taxon>
        <taxon>Actinomycetes</taxon>
        <taxon>Micrococcales</taxon>
        <taxon>Cellulomonadaceae</taxon>
        <taxon>Cellulomonas</taxon>
    </lineage>
</organism>
<dbReference type="InterPro" id="IPR016024">
    <property type="entry name" value="ARM-type_fold"/>
</dbReference>
<gene>
    <name evidence="1" type="ORF">CCE01nite_06820</name>
</gene>
<sequence>MSGVDELIGRLGSGDPNDRMLAVGELVQLGSAAVPGLVGVVRDTASVARGLAAEALAEIADPACADDLAAAVGDLDEEVRANAAVGLSRIGDPRAAEALLRTIDDRQDLLHYPYTASVHALIALGAPALPAVATLLDAPDPVTRQRAFVVVRSVVEAMPGTGDWQELWRELGRYEPGAGDQDRAVAQWQAWIASHI</sequence>
<proteinExistence type="predicted"/>
<keyword evidence="2" id="KW-1185">Reference proteome</keyword>
<reference evidence="1" key="1">
    <citation type="submission" date="2019-06" db="EMBL/GenBank/DDBJ databases">
        <title>Whole genome shotgun sequence of Cellulomonas cellasea NBRC 3753.</title>
        <authorList>
            <person name="Hosoyama A."/>
            <person name="Uohara A."/>
            <person name="Ohji S."/>
            <person name="Ichikawa N."/>
        </authorList>
    </citation>
    <scope>NUCLEOTIDE SEQUENCE [LARGE SCALE GENOMIC DNA]</scope>
    <source>
        <strain evidence="1">NBRC 3753</strain>
    </source>
</reference>
<dbReference type="InterPro" id="IPR004155">
    <property type="entry name" value="PBS_lyase_HEAT"/>
</dbReference>
<protein>
    <recommendedName>
        <fullName evidence="3">HEAT repeat domain-containing protein</fullName>
    </recommendedName>
</protein>
<dbReference type="Proteomes" id="UP000317046">
    <property type="component" value="Unassembled WGS sequence"/>
</dbReference>
<dbReference type="Gene3D" id="1.25.10.10">
    <property type="entry name" value="Leucine-rich Repeat Variant"/>
    <property type="match status" value="1"/>
</dbReference>
<dbReference type="InterPro" id="IPR011989">
    <property type="entry name" value="ARM-like"/>
</dbReference>
<evidence type="ECO:0000313" key="2">
    <source>
        <dbReference type="Proteomes" id="UP000317046"/>
    </source>
</evidence>
<evidence type="ECO:0008006" key="3">
    <source>
        <dbReference type="Google" id="ProtNLM"/>
    </source>
</evidence>
<accession>A0A4Y3KRY5</accession>
<dbReference type="RefSeq" id="WP_141371976.1">
    <property type="nucleotide sequence ID" value="NZ_BJLR01000009.1"/>
</dbReference>
<dbReference type="SMART" id="SM00567">
    <property type="entry name" value="EZ_HEAT"/>
    <property type="match status" value="3"/>
</dbReference>
<dbReference type="EMBL" id="BJLR01000009">
    <property type="protein sequence ID" value="GEA86733.1"/>
    <property type="molecule type" value="Genomic_DNA"/>
</dbReference>
<name>A0A4Y3KRY5_9CELL</name>
<evidence type="ECO:0000313" key="1">
    <source>
        <dbReference type="EMBL" id="GEA86733.1"/>
    </source>
</evidence>